<gene>
    <name evidence="1" type="ORF">EVAR_69128_1</name>
</gene>
<evidence type="ECO:0000313" key="2">
    <source>
        <dbReference type="Proteomes" id="UP000299102"/>
    </source>
</evidence>
<dbReference type="STRING" id="151549.A0A4C1SLF3"/>
<dbReference type="OrthoDB" id="5983986at2759"/>
<reference evidence="1 2" key="1">
    <citation type="journal article" date="2019" name="Commun. Biol.">
        <title>The bagworm genome reveals a unique fibroin gene that provides high tensile strength.</title>
        <authorList>
            <person name="Kono N."/>
            <person name="Nakamura H."/>
            <person name="Ohtoshi R."/>
            <person name="Tomita M."/>
            <person name="Numata K."/>
            <person name="Arakawa K."/>
        </authorList>
    </citation>
    <scope>NUCLEOTIDE SEQUENCE [LARGE SCALE GENOMIC DNA]</scope>
</reference>
<sequence length="423" mass="49329">MCAILTPSNLKKNFPRAVEAIQNHHYVDDFIDSVDNHQEAIQLAKQVKFIHAAAGFHIRNWSSNSSEVINHLEEVHSENQKPKDLTATEKILGMYWDPNKDTFVYIFRFARLRRNVFTNDIIPTKRELLQVLMSIFDPLGLISCYTTTLKILLQEVWRSDIDWDMELIDSLLPKWQKWKTVITHIESVRIPRCYSHHLSEAANVELHTFTDAGEDAYAAVCYIRVAYQGNYDVIIAAGKSKVAPLKPTSIPRLELQAAVVGARLANKVQNMQRINFTAKYFWSDSKTVLQWLRMDPKKFQAFVMHRVGEILETTEVSQWRWVPSKMNPADLATKVQTHWDVPTWFSGPKFLHENTSTWPTCNNLGELNKKEIRHHLLHINESENIVKFNTEYFSNWRKLYRAVSTFILYMRKLKARCDRSKPP</sequence>
<dbReference type="PANTHER" id="PTHR47331:SF4">
    <property type="entry name" value="PEPTIDASE S1 DOMAIN-CONTAINING PROTEIN"/>
    <property type="match status" value="1"/>
</dbReference>
<evidence type="ECO:0000313" key="1">
    <source>
        <dbReference type="EMBL" id="GBP02979.1"/>
    </source>
</evidence>
<dbReference type="PANTHER" id="PTHR47331">
    <property type="entry name" value="PHD-TYPE DOMAIN-CONTAINING PROTEIN"/>
    <property type="match status" value="1"/>
</dbReference>
<dbReference type="AlphaFoldDB" id="A0A4C1SLF3"/>
<protein>
    <submittedName>
        <fullName evidence="1">Uncharacterized protein</fullName>
    </submittedName>
</protein>
<dbReference type="InterPro" id="IPR008042">
    <property type="entry name" value="Retrotrans_Pao"/>
</dbReference>
<dbReference type="Proteomes" id="UP000299102">
    <property type="component" value="Unassembled WGS sequence"/>
</dbReference>
<name>A0A4C1SLF3_EUMVA</name>
<proteinExistence type="predicted"/>
<dbReference type="Pfam" id="PF05380">
    <property type="entry name" value="Peptidase_A17"/>
    <property type="match status" value="1"/>
</dbReference>
<accession>A0A4C1SLF3</accession>
<comment type="caution">
    <text evidence="1">The sequence shown here is derived from an EMBL/GenBank/DDBJ whole genome shotgun (WGS) entry which is preliminary data.</text>
</comment>
<keyword evidence="2" id="KW-1185">Reference proteome</keyword>
<dbReference type="EMBL" id="BGZK01003611">
    <property type="protein sequence ID" value="GBP02979.1"/>
    <property type="molecule type" value="Genomic_DNA"/>
</dbReference>
<organism evidence="1 2">
    <name type="scientific">Eumeta variegata</name>
    <name type="common">Bagworm moth</name>
    <name type="synonym">Eumeta japonica</name>
    <dbReference type="NCBI Taxonomy" id="151549"/>
    <lineage>
        <taxon>Eukaryota</taxon>
        <taxon>Metazoa</taxon>
        <taxon>Ecdysozoa</taxon>
        <taxon>Arthropoda</taxon>
        <taxon>Hexapoda</taxon>
        <taxon>Insecta</taxon>
        <taxon>Pterygota</taxon>
        <taxon>Neoptera</taxon>
        <taxon>Endopterygota</taxon>
        <taxon>Lepidoptera</taxon>
        <taxon>Glossata</taxon>
        <taxon>Ditrysia</taxon>
        <taxon>Tineoidea</taxon>
        <taxon>Psychidae</taxon>
        <taxon>Oiketicinae</taxon>
        <taxon>Eumeta</taxon>
    </lineage>
</organism>